<keyword evidence="3" id="KW-1185">Reference proteome</keyword>
<dbReference type="SUPFAM" id="SSF69255">
    <property type="entry name" value="gp5 N-terminal domain-like"/>
    <property type="match status" value="1"/>
</dbReference>
<gene>
    <name evidence="2" type="ORF">ET989_14000</name>
</gene>
<accession>A0A4Q9KAY6</accession>
<proteinExistence type="predicted"/>
<dbReference type="EMBL" id="SDMQ01000020">
    <property type="protein sequence ID" value="TBT82598.1"/>
    <property type="molecule type" value="Genomic_DNA"/>
</dbReference>
<name>A0A4Q9KAY6_9ACTN</name>
<dbReference type="Gene3D" id="2.40.50.230">
    <property type="entry name" value="Gp5 N-terminal domain"/>
    <property type="match status" value="1"/>
</dbReference>
<dbReference type="Proteomes" id="UP000292373">
    <property type="component" value="Unassembled WGS sequence"/>
</dbReference>
<dbReference type="RefSeq" id="WP_131170044.1">
    <property type="nucleotide sequence ID" value="NZ_SDMQ01000020.1"/>
</dbReference>
<dbReference type="Pfam" id="PF04717">
    <property type="entry name" value="Phage_base_V"/>
    <property type="match status" value="1"/>
</dbReference>
<reference evidence="2 3" key="1">
    <citation type="submission" date="2019-01" db="EMBL/GenBank/DDBJ databases">
        <title>Lactibacter flavus gen. nov., sp. nov., a novel bacterium of the family Propionibacteriaceae isolated from raw milk and dairy products.</title>
        <authorList>
            <person name="Huptas C."/>
            <person name="Wenning M."/>
            <person name="Breitenwieser F."/>
            <person name="Doll E."/>
            <person name="Von Neubeck M."/>
            <person name="Busse H.-J."/>
            <person name="Scherer S."/>
        </authorList>
    </citation>
    <scope>NUCLEOTIDE SEQUENCE [LARGE SCALE GENOMIC DNA]</scope>
    <source>
        <strain evidence="2 3">KCTC 33808</strain>
    </source>
</reference>
<dbReference type="InterPro" id="IPR037026">
    <property type="entry name" value="Vgr_OB-fold_dom_sf"/>
</dbReference>
<dbReference type="AlphaFoldDB" id="A0A4Q9KAY6"/>
<protein>
    <submittedName>
        <fullName evidence="2">Type IV secretion protein Rhs</fullName>
    </submittedName>
</protein>
<comment type="caution">
    <text evidence="2">The sequence shown here is derived from an EMBL/GenBank/DDBJ whole genome shotgun (WGS) entry which is preliminary data.</text>
</comment>
<dbReference type="InterPro" id="IPR006531">
    <property type="entry name" value="Gp5/Vgr_OB"/>
</dbReference>
<evidence type="ECO:0000313" key="3">
    <source>
        <dbReference type="Proteomes" id="UP000292373"/>
    </source>
</evidence>
<sequence length="240" mass="24796">MSGHTVLDPNATDLSLQALVSDPGRHYYGVYPALVTDNSDPHGQGRVRVRLPWAPDPDAAEFSPWARLATMNAGDGRGSWFVPEVGDEVLVSFGAGNPRDAYVVGSLWNGRDSAPESVGSDNNIRSLTSRSGIKITLDDTRGAVTLTLRTPGGQQVELSDAGNTVTASDSSGNSLELAPGGVTLTAASKLSISAPTITVDCGSATVNSGMWTYSGAIQCNAIIASTVIGSSYTPGAGNVW</sequence>
<evidence type="ECO:0000259" key="1">
    <source>
        <dbReference type="Pfam" id="PF04717"/>
    </source>
</evidence>
<feature type="domain" description="Gp5/Type VI secretion system Vgr protein OB-fold" evidence="1">
    <location>
        <begin position="31"/>
        <end position="108"/>
    </location>
</feature>
<evidence type="ECO:0000313" key="2">
    <source>
        <dbReference type="EMBL" id="TBT82598.1"/>
    </source>
</evidence>
<organism evidence="2 3">
    <name type="scientific">Propioniciclava sinopodophylli</name>
    <dbReference type="NCBI Taxonomy" id="1837344"/>
    <lineage>
        <taxon>Bacteria</taxon>
        <taxon>Bacillati</taxon>
        <taxon>Actinomycetota</taxon>
        <taxon>Actinomycetes</taxon>
        <taxon>Propionibacteriales</taxon>
        <taxon>Propionibacteriaceae</taxon>
        <taxon>Propioniciclava</taxon>
    </lineage>
</organism>
<dbReference type="OrthoDB" id="1907165at2"/>